<dbReference type="NCBIfam" id="TIGR00481">
    <property type="entry name" value="YbhB/YbcL family Raf kinase inhibitor-like protein"/>
    <property type="match status" value="1"/>
</dbReference>
<proteinExistence type="predicted"/>
<feature type="compositionally biased region" description="Basic and acidic residues" evidence="1">
    <location>
        <begin position="196"/>
        <end position="221"/>
    </location>
</feature>
<organism evidence="2">
    <name type="scientific">Caulobacter sp. 73W</name>
    <dbReference type="NCBI Taxonomy" id="3161137"/>
    <lineage>
        <taxon>Bacteria</taxon>
        <taxon>Pseudomonadati</taxon>
        <taxon>Pseudomonadota</taxon>
        <taxon>Alphaproteobacteria</taxon>
        <taxon>Caulobacterales</taxon>
        <taxon>Caulobacteraceae</taxon>
        <taxon>Caulobacter</taxon>
    </lineage>
</organism>
<sequence length="221" mass="23584">MAQSQPPKHARAPLAIQAVQAQMAGAVVLTSPAIGADGRIDPIYSADQDNLSPPLAWNRVLEARSFALIVEDPDAPGDDPFVHWMIWDIPGTVTELHRGVMEGPYPQSPVGPIQGKNGHGHNAWFGPRPPAGHGLHRYHFQLFALAKPLGMGPNTALPDLLNALKANTIASGELVGTFETKDPADLSPPRTFAAHDAGRGGLDEDDVDRHAPHDGDGVVRR</sequence>
<dbReference type="InterPro" id="IPR036610">
    <property type="entry name" value="PEBP-like_sf"/>
</dbReference>
<reference evidence="2" key="1">
    <citation type="submission" date="2024-06" db="EMBL/GenBank/DDBJ databases">
        <title>Caulobacter inopinatus, sp. nov.</title>
        <authorList>
            <person name="Donachie S.P."/>
        </authorList>
    </citation>
    <scope>NUCLEOTIDE SEQUENCE</scope>
    <source>
        <strain evidence="2">73W</strain>
    </source>
</reference>
<dbReference type="PANTHER" id="PTHR30289:SF1">
    <property type="entry name" value="PEBP (PHOSPHATIDYLETHANOLAMINE-BINDING PROTEIN) FAMILY PROTEIN"/>
    <property type="match status" value="1"/>
</dbReference>
<dbReference type="InterPro" id="IPR005247">
    <property type="entry name" value="YbhB_YbcL/LppC-like"/>
</dbReference>
<dbReference type="CDD" id="cd00865">
    <property type="entry name" value="PEBP_bact_arch"/>
    <property type="match status" value="1"/>
</dbReference>
<gene>
    <name evidence="2" type="ORF">ABOZ73_14410</name>
</gene>
<evidence type="ECO:0000256" key="1">
    <source>
        <dbReference type="SAM" id="MobiDB-lite"/>
    </source>
</evidence>
<name>A0AB39KQI3_9CAUL</name>
<protein>
    <submittedName>
        <fullName evidence="2">YbhB/YbcL family Raf kinase inhibitor-like protein</fullName>
    </submittedName>
</protein>
<evidence type="ECO:0000313" key="2">
    <source>
        <dbReference type="EMBL" id="XDO95975.1"/>
    </source>
</evidence>
<accession>A0AB39KQI3</accession>
<feature type="region of interest" description="Disordered" evidence="1">
    <location>
        <begin position="179"/>
        <end position="221"/>
    </location>
</feature>
<dbReference type="Pfam" id="PF01161">
    <property type="entry name" value="PBP"/>
    <property type="match status" value="1"/>
</dbReference>
<dbReference type="InterPro" id="IPR008914">
    <property type="entry name" value="PEBP"/>
</dbReference>
<dbReference type="RefSeq" id="WP_369058831.1">
    <property type="nucleotide sequence ID" value="NZ_CP158375.1"/>
</dbReference>
<dbReference type="GO" id="GO:0004860">
    <property type="term" value="F:protein kinase inhibitor activity"/>
    <property type="evidence" value="ECO:0007669"/>
    <property type="project" value="UniProtKB-KW"/>
</dbReference>
<dbReference type="SUPFAM" id="SSF49777">
    <property type="entry name" value="PEBP-like"/>
    <property type="match status" value="1"/>
</dbReference>
<dbReference type="PANTHER" id="PTHR30289">
    <property type="entry name" value="UNCHARACTERIZED PROTEIN YBCL-RELATED"/>
    <property type="match status" value="1"/>
</dbReference>
<dbReference type="AlphaFoldDB" id="A0AB39KQI3"/>
<keyword evidence="2" id="KW-0649">Protein kinase inhibitor</keyword>
<dbReference type="Gene3D" id="3.90.280.10">
    <property type="entry name" value="PEBP-like"/>
    <property type="match status" value="1"/>
</dbReference>
<dbReference type="EMBL" id="CP158375">
    <property type="protein sequence ID" value="XDO95975.1"/>
    <property type="molecule type" value="Genomic_DNA"/>
</dbReference>